<dbReference type="RefSeq" id="WP_097152534.1">
    <property type="nucleotide sequence ID" value="NZ_OBEL01000001.1"/>
</dbReference>
<evidence type="ECO:0000259" key="6">
    <source>
        <dbReference type="Pfam" id="PF00329"/>
    </source>
</evidence>
<comment type="function">
    <text evidence="3">NDH-1 shuttles electrons from NADH, via FMN and iron-sulfur (Fe-S) centers, to quinones in the respiratory chain. The immediate electron acceptor for the enzyme in this species is believed to be ubiquinone. Couples the redox reaction to proton translocation (for every two electrons transferred, four hydrogen ions are translocated across the cytoplasmic membrane), and thus conserves the redox energy in a proton gradient.</text>
</comment>
<comment type="subunit">
    <text evidence="3">NDH-1 is composed of 14 different subunits. Subunits NuoB, C, D, E, F, and G constitute the peripheral sector of the complex.</text>
</comment>
<dbReference type="GO" id="GO:0050136">
    <property type="term" value="F:NADH dehydrogenase (quinone) (non-electrogenic) activity"/>
    <property type="evidence" value="ECO:0007669"/>
    <property type="project" value="UniProtKB-UniRule"/>
</dbReference>
<dbReference type="InterPro" id="IPR001268">
    <property type="entry name" value="NADH_UbQ_OxRdtase_30kDa_su"/>
</dbReference>
<protein>
    <recommendedName>
        <fullName evidence="3">NADH-quinone oxidoreductase subunit C</fullName>
        <ecNumber evidence="3">7.1.1.-</ecNumber>
    </recommendedName>
    <alternativeName>
        <fullName evidence="3">NADH dehydrogenase I subunit C</fullName>
    </alternativeName>
    <alternativeName>
        <fullName evidence="3">NDH-1 subunit C</fullName>
    </alternativeName>
</protein>
<dbReference type="HAMAP" id="MF_01357">
    <property type="entry name" value="NDH1_NuoC"/>
    <property type="match status" value="1"/>
</dbReference>
<evidence type="ECO:0000256" key="5">
    <source>
        <dbReference type="RuleBase" id="RU003582"/>
    </source>
</evidence>
<dbReference type="PROSITE" id="PS00542">
    <property type="entry name" value="COMPLEX1_30K"/>
    <property type="match status" value="1"/>
</dbReference>
<gene>
    <name evidence="3" type="primary">nuoC</name>
    <name evidence="7" type="ORF">SAMN06265368_1341</name>
</gene>
<dbReference type="Pfam" id="PF00329">
    <property type="entry name" value="Complex1_30kDa"/>
    <property type="match status" value="1"/>
</dbReference>
<name>A0A285NEP9_9HYPH</name>
<dbReference type="AlphaFoldDB" id="A0A285NEP9"/>
<keyword evidence="3 4" id="KW-0520">NAD</keyword>
<dbReference type="Gene3D" id="3.30.460.80">
    <property type="entry name" value="NADH:ubiquinone oxidoreductase, 30kDa subunit"/>
    <property type="match status" value="1"/>
</dbReference>
<comment type="catalytic activity">
    <reaction evidence="3 5">
        <text>a quinone + NADH + 5 H(+)(in) = a quinol + NAD(+) + 4 H(+)(out)</text>
        <dbReference type="Rhea" id="RHEA:57888"/>
        <dbReference type="ChEBI" id="CHEBI:15378"/>
        <dbReference type="ChEBI" id="CHEBI:24646"/>
        <dbReference type="ChEBI" id="CHEBI:57540"/>
        <dbReference type="ChEBI" id="CHEBI:57945"/>
        <dbReference type="ChEBI" id="CHEBI:132124"/>
    </reaction>
</comment>
<evidence type="ECO:0000256" key="4">
    <source>
        <dbReference type="RuleBase" id="RU003456"/>
    </source>
</evidence>
<reference evidence="7 8" key="1">
    <citation type="submission" date="2017-09" db="EMBL/GenBank/DDBJ databases">
        <authorList>
            <person name="Ehlers B."/>
            <person name="Leendertz F.H."/>
        </authorList>
    </citation>
    <scope>NUCLEOTIDE SEQUENCE [LARGE SCALE GENOMIC DNA]</scope>
    <source>
        <strain evidence="7 8">DSM 18289</strain>
    </source>
</reference>
<keyword evidence="3 4" id="KW-1278">Translocase</keyword>
<dbReference type="PANTHER" id="PTHR10884">
    <property type="entry name" value="NADH DEHYDROGENASE UBIQUINONE IRON-SULFUR PROTEIN 3"/>
    <property type="match status" value="1"/>
</dbReference>
<sequence length="200" mass="23222">MDETLKDLGDYIASKLDTKIVGWDVAFGELTVNAARADIVEVVRFLRDDARCQFICFIDVTAVDYPEREERFDVVYHLLSPKQNVRIRVKVTTDETTQVDSICDVFAGANWFERETYDMYGILFAGHPDLRRLLTDYGFDGHPLRKDFPLTGYYEVRYDDEKKRVVYEPVKLAQEFRSFDFLSPWEGTDYVIPGDEKANG</sequence>
<dbReference type="OrthoDB" id="9803286at2"/>
<dbReference type="GO" id="GO:0048038">
    <property type="term" value="F:quinone binding"/>
    <property type="evidence" value="ECO:0007669"/>
    <property type="project" value="UniProtKB-KW"/>
</dbReference>
<dbReference type="PANTHER" id="PTHR10884:SF14">
    <property type="entry name" value="NADH DEHYDROGENASE [UBIQUINONE] IRON-SULFUR PROTEIN 3, MITOCHONDRIAL"/>
    <property type="match status" value="1"/>
</dbReference>
<keyword evidence="3" id="KW-0472">Membrane</keyword>
<evidence type="ECO:0000256" key="3">
    <source>
        <dbReference type="HAMAP-Rule" id="MF_01357"/>
    </source>
</evidence>
<keyword evidence="8" id="KW-1185">Reference proteome</keyword>
<keyword evidence="3" id="KW-0830">Ubiquinone</keyword>
<dbReference type="NCBIfam" id="NF004733">
    <property type="entry name" value="PRK06074.1-5"/>
    <property type="match status" value="1"/>
</dbReference>
<comment type="subcellular location">
    <subcellularLocation>
        <location evidence="3">Cell membrane</location>
        <topology evidence="3">Peripheral membrane protein</topology>
        <orientation evidence="3">Cytoplasmic side</orientation>
    </subcellularLocation>
</comment>
<evidence type="ECO:0000313" key="7">
    <source>
        <dbReference type="EMBL" id="SNZ07935.1"/>
    </source>
</evidence>
<dbReference type="InterPro" id="IPR020396">
    <property type="entry name" value="NADH_UbQ_OxRdtase_CS"/>
</dbReference>
<proteinExistence type="inferred from homology"/>
<keyword evidence="2 3" id="KW-0813">Transport</keyword>
<keyword evidence="3" id="KW-1003">Cell membrane</keyword>
<dbReference type="InterPro" id="IPR010218">
    <property type="entry name" value="NADH_DH_suC"/>
</dbReference>
<dbReference type="Proteomes" id="UP000219439">
    <property type="component" value="Unassembled WGS sequence"/>
</dbReference>
<keyword evidence="3 5" id="KW-0874">Quinone</keyword>
<dbReference type="NCBIfam" id="TIGR01961">
    <property type="entry name" value="NuoC_fam"/>
    <property type="match status" value="1"/>
</dbReference>
<dbReference type="EC" id="7.1.1.-" evidence="3"/>
<dbReference type="InterPro" id="IPR037232">
    <property type="entry name" value="NADH_quin_OxRdtase_su_C/D-like"/>
</dbReference>
<comment type="similarity">
    <text evidence="1 3 4">Belongs to the complex I 30 kDa subunit family.</text>
</comment>
<feature type="domain" description="NADH:ubiquinone oxidoreductase 30kDa subunit" evidence="6">
    <location>
        <begin position="33"/>
        <end position="153"/>
    </location>
</feature>
<evidence type="ECO:0000256" key="2">
    <source>
        <dbReference type="ARBA" id="ARBA00022448"/>
    </source>
</evidence>
<evidence type="ECO:0000313" key="8">
    <source>
        <dbReference type="Proteomes" id="UP000219439"/>
    </source>
</evidence>
<organism evidence="7 8">
    <name type="scientific">Cohaesibacter gelatinilyticus</name>
    <dbReference type="NCBI Taxonomy" id="372072"/>
    <lineage>
        <taxon>Bacteria</taxon>
        <taxon>Pseudomonadati</taxon>
        <taxon>Pseudomonadota</taxon>
        <taxon>Alphaproteobacteria</taxon>
        <taxon>Hyphomicrobiales</taxon>
        <taxon>Cohaesibacteraceae</taxon>
    </lineage>
</organism>
<dbReference type="GO" id="GO:0008137">
    <property type="term" value="F:NADH dehydrogenase (ubiquinone) activity"/>
    <property type="evidence" value="ECO:0007669"/>
    <property type="project" value="InterPro"/>
</dbReference>
<accession>A0A285NEP9</accession>
<dbReference type="GO" id="GO:0005886">
    <property type="term" value="C:plasma membrane"/>
    <property type="evidence" value="ECO:0007669"/>
    <property type="project" value="UniProtKB-SubCell"/>
</dbReference>
<evidence type="ECO:0000256" key="1">
    <source>
        <dbReference type="ARBA" id="ARBA00007569"/>
    </source>
</evidence>
<dbReference type="EMBL" id="OBEL01000001">
    <property type="protein sequence ID" value="SNZ07935.1"/>
    <property type="molecule type" value="Genomic_DNA"/>
</dbReference>
<dbReference type="SUPFAM" id="SSF143243">
    <property type="entry name" value="Nqo5-like"/>
    <property type="match status" value="1"/>
</dbReference>